<dbReference type="Gene3D" id="1.10.10.60">
    <property type="entry name" value="Homeodomain-like"/>
    <property type="match status" value="2"/>
</dbReference>
<keyword evidence="10" id="KW-1185">Reference proteome</keyword>
<evidence type="ECO:0000256" key="3">
    <source>
        <dbReference type="ARBA" id="ARBA00023015"/>
    </source>
</evidence>
<dbReference type="FunFam" id="1.10.10.60:FF:000092">
    <property type="entry name" value="Trihelix transcription factor GT-2"/>
    <property type="match status" value="1"/>
</dbReference>
<keyword evidence="3" id="KW-0805">Transcription regulation</keyword>
<keyword evidence="4" id="KW-0238">DNA-binding</keyword>
<dbReference type="InParanoid" id="A0A7J7BVE0"/>
<feature type="compositionally biased region" description="Polar residues" evidence="7">
    <location>
        <begin position="9"/>
        <end position="22"/>
    </location>
</feature>
<dbReference type="PROSITE" id="PS50090">
    <property type="entry name" value="MYB_LIKE"/>
    <property type="match status" value="2"/>
</dbReference>
<accession>A0A7J7BVE0</accession>
<feature type="region of interest" description="Disordered" evidence="7">
    <location>
        <begin position="525"/>
        <end position="580"/>
    </location>
</feature>
<name>A0A7J7BVE0_TRIWF</name>
<dbReference type="EMBL" id="JAAARO010000023">
    <property type="protein sequence ID" value="KAF5725645.1"/>
    <property type="molecule type" value="Genomic_DNA"/>
</dbReference>
<evidence type="ECO:0000313" key="9">
    <source>
        <dbReference type="EMBL" id="KAF5725645.1"/>
    </source>
</evidence>
<feature type="compositionally biased region" description="Pro residues" evidence="7">
    <location>
        <begin position="337"/>
        <end position="359"/>
    </location>
</feature>
<protein>
    <recommendedName>
        <fullName evidence="8">Myb-like domain-containing protein</fullName>
    </recommendedName>
</protein>
<dbReference type="Pfam" id="PF13837">
    <property type="entry name" value="Myb_DNA-bind_4"/>
    <property type="match status" value="2"/>
</dbReference>
<feature type="compositionally biased region" description="Acidic residues" evidence="7">
    <location>
        <begin position="541"/>
        <end position="563"/>
    </location>
</feature>
<dbReference type="Proteomes" id="UP000593562">
    <property type="component" value="Unassembled WGS sequence"/>
</dbReference>
<dbReference type="GO" id="GO:0006355">
    <property type="term" value="P:regulation of DNA-templated transcription"/>
    <property type="evidence" value="ECO:0007669"/>
    <property type="project" value="UniProtKB-ARBA"/>
</dbReference>
<dbReference type="GO" id="GO:0005634">
    <property type="term" value="C:nucleus"/>
    <property type="evidence" value="ECO:0007669"/>
    <property type="project" value="UniProtKB-SubCell"/>
</dbReference>
<dbReference type="GO" id="GO:0003677">
    <property type="term" value="F:DNA binding"/>
    <property type="evidence" value="ECO:0007669"/>
    <property type="project" value="UniProtKB-KW"/>
</dbReference>
<dbReference type="FunFam" id="1.10.10.60:FF:000061">
    <property type="entry name" value="Trihelix transcription factor GT-2"/>
    <property type="match status" value="1"/>
</dbReference>
<feature type="region of interest" description="Disordered" evidence="7">
    <location>
        <begin position="1"/>
        <end position="49"/>
    </location>
</feature>
<dbReference type="AlphaFoldDB" id="A0A7J7BVE0"/>
<proteinExistence type="predicted"/>
<feature type="region of interest" description="Disordered" evidence="7">
    <location>
        <begin position="331"/>
        <end position="361"/>
    </location>
</feature>
<evidence type="ECO:0000256" key="4">
    <source>
        <dbReference type="ARBA" id="ARBA00023125"/>
    </source>
</evidence>
<feature type="region of interest" description="Disordered" evidence="7">
    <location>
        <begin position="216"/>
        <end position="237"/>
    </location>
</feature>
<comment type="caution">
    <text evidence="9">The sequence shown here is derived from an EMBL/GenBank/DDBJ whole genome shotgun (WGS) entry which is preliminary data.</text>
</comment>
<dbReference type="SMART" id="SM00717">
    <property type="entry name" value="SANT"/>
    <property type="match status" value="2"/>
</dbReference>
<evidence type="ECO:0000256" key="5">
    <source>
        <dbReference type="ARBA" id="ARBA00023163"/>
    </source>
</evidence>
<evidence type="ECO:0000256" key="1">
    <source>
        <dbReference type="ARBA" id="ARBA00004123"/>
    </source>
</evidence>
<keyword evidence="2" id="KW-0677">Repeat</keyword>
<feature type="domain" description="Myb-like" evidence="8">
    <location>
        <begin position="51"/>
        <end position="109"/>
    </location>
</feature>
<dbReference type="PANTHER" id="PTHR21654">
    <property type="entry name" value="FI21293P1"/>
    <property type="match status" value="1"/>
</dbReference>
<keyword evidence="5" id="KW-0804">Transcription</keyword>
<dbReference type="InterPro" id="IPR001005">
    <property type="entry name" value="SANT/Myb"/>
</dbReference>
<comment type="subcellular location">
    <subcellularLocation>
        <location evidence="1">Nucleus</location>
    </subcellularLocation>
</comment>
<evidence type="ECO:0000259" key="8">
    <source>
        <dbReference type="PROSITE" id="PS50090"/>
    </source>
</evidence>
<evidence type="ECO:0000256" key="2">
    <source>
        <dbReference type="ARBA" id="ARBA00022737"/>
    </source>
</evidence>
<feature type="compositionally biased region" description="Basic and acidic residues" evidence="7">
    <location>
        <begin position="33"/>
        <end position="49"/>
    </location>
</feature>
<dbReference type="CDD" id="cd12203">
    <property type="entry name" value="GT1"/>
    <property type="match status" value="2"/>
</dbReference>
<dbReference type="PANTHER" id="PTHR21654:SF59">
    <property type="entry name" value="TRIHELIX TRANSCRIPTION FACTOR DF1"/>
    <property type="match status" value="1"/>
</dbReference>
<feature type="domain" description="Myb-like" evidence="8">
    <location>
        <begin position="384"/>
        <end position="442"/>
    </location>
</feature>
<feature type="compositionally biased region" description="Polar residues" evidence="7">
    <location>
        <begin position="570"/>
        <end position="580"/>
    </location>
</feature>
<sequence>MHREEEDSSVQANSSVVATTHQGGDAGVGGGGEEAKINRSNIDEVERPIGNRWPRQETLALLKIRSDMDQQFRGSSLKGSLWEEVSRKLAQLGYNRSAKKCREKFENVAKYHNRTKDGRNSKADGKTYRFSDQLAALENHPPHPPPPPPQKPQVVLMQRTNNRPGTVSDITVPSSTTNPRNLSQYIVTPTILTNPTLPSQNNTISSTSNFPNVSANPFSSSTSTSTASDGEFQGRRKRKRKWKNFFERLTKKVMKKQEELESKFLETIEKCEHDRMVREESWRMQEMSRINRKHEIFVQERSATAAKDAAVIALLNQMSGSQPPAFHQTLVNQEKPSPQPPPPPPPAPPQHHQLPPPPSANFYTLKRVENVKENSHIAVTSTSSRWPKPEVQALITLRTSLDIKYQENEPKGSSWEEISAGMRELGYNRSAKRCKEKWENINKYFKKVKESNKQRPEDSKTCPYFHQLDALYKDKINNSKVGGSSSSTNSGNFVVKPIDTYMEPLMVCPEQQWPLQQESRNNNQIQSVMEDSERGGIMDQNQEEETEEDGDTDGDNDEEEADGFELVPNKQVSMAATTGE</sequence>
<keyword evidence="6" id="KW-0539">Nucleus</keyword>
<evidence type="ECO:0000256" key="6">
    <source>
        <dbReference type="ARBA" id="ARBA00023242"/>
    </source>
</evidence>
<reference evidence="9 10" key="1">
    <citation type="journal article" date="2020" name="Nat. Commun.">
        <title>Genome of Tripterygium wilfordii and identification of cytochrome P450 involved in triptolide biosynthesis.</title>
        <authorList>
            <person name="Tu L."/>
            <person name="Su P."/>
            <person name="Zhang Z."/>
            <person name="Gao L."/>
            <person name="Wang J."/>
            <person name="Hu T."/>
            <person name="Zhou J."/>
            <person name="Zhang Y."/>
            <person name="Zhao Y."/>
            <person name="Liu Y."/>
            <person name="Song Y."/>
            <person name="Tong Y."/>
            <person name="Lu Y."/>
            <person name="Yang J."/>
            <person name="Xu C."/>
            <person name="Jia M."/>
            <person name="Peters R.J."/>
            <person name="Huang L."/>
            <person name="Gao W."/>
        </authorList>
    </citation>
    <scope>NUCLEOTIDE SEQUENCE [LARGE SCALE GENOMIC DNA]</scope>
    <source>
        <strain evidence="10">cv. XIE 37</strain>
        <tissue evidence="9">Leaf</tissue>
    </source>
</reference>
<dbReference type="OrthoDB" id="691673at2759"/>
<evidence type="ECO:0000256" key="7">
    <source>
        <dbReference type="SAM" id="MobiDB-lite"/>
    </source>
</evidence>
<evidence type="ECO:0000313" key="10">
    <source>
        <dbReference type="Proteomes" id="UP000593562"/>
    </source>
</evidence>
<feature type="compositionally biased region" description="Low complexity" evidence="7">
    <location>
        <begin position="219"/>
        <end position="228"/>
    </location>
</feature>
<gene>
    <name evidence="9" type="ORF">HS088_TW23G00372</name>
</gene>
<dbReference type="InterPro" id="IPR044822">
    <property type="entry name" value="Myb_DNA-bind_4"/>
</dbReference>
<organism evidence="9 10">
    <name type="scientific">Tripterygium wilfordii</name>
    <name type="common">Thunder God vine</name>
    <dbReference type="NCBI Taxonomy" id="458696"/>
    <lineage>
        <taxon>Eukaryota</taxon>
        <taxon>Viridiplantae</taxon>
        <taxon>Streptophyta</taxon>
        <taxon>Embryophyta</taxon>
        <taxon>Tracheophyta</taxon>
        <taxon>Spermatophyta</taxon>
        <taxon>Magnoliopsida</taxon>
        <taxon>eudicotyledons</taxon>
        <taxon>Gunneridae</taxon>
        <taxon>Pentapetalae</taxon>
        <taxon>rosids</taxon>
        <taxon>fabids</taxon>
        <taxon>Celastrales</taxon>
        <taxon>Celastraceae</taxon>
        <taxon>Tripterygium</taxon>
    </lineage>
</organism>